<dbReference type="Proteomes" id="UP000267821">
    <property type="component" value="Unassembled WGS sequence"/>
</dbReference>
<dbReference type="InParanoid" id="A0A3N4LAE4"/>
<keyword evidence="2" id="KW-1185">Reference proteome</keyword>
<sequence length="121" mass="14134">LPKNKEFSLNILPRLDEERFRQFLRVSPQGFNYIISKIQDYLVFKSNGNFKQMEPSFQLAIALHRFGNETSSESTCINTGQIFGIGEGTAVLYTQRVIIALMDLWEDQVRWPSEEEQLEMR</sequence>
<protein>
    <submittedName>
        <fullName evidence="1">Uncharacterized protein</fullName>
    </submittedName>
</protein>
<feature type="non-terminal residue" evidence="1">
    <location>
        <position position="121"/>
    </location>
</feature>
<name>A0A3N4LAE4_9PEZI</name>
<evidence type="ECO:0000313" key="1">
    <source>
        <dbReference type="EMBL" id="RPB18708.1"/>
    </source>
</evidence>
<organism evidence="1 2">
    <name type="scientific">Terfezia boudieri ATCC MYA-4762</name>
    <dbReference type="NCBI Taxonomy" id="1051890"/>
    <lineage>
        <taxon>Eukaryota</taxon>
        <taxon>Fungi</taxon>
        <taxon>Dikarya</taxon>
        <taxon>Ascomycota</taxon>
        <taxon>Pezizomycotina</taxon>
        <taxon>Pezizomycetes</taxon>
        <taxon>Pezizales</taxon>
        <taxon>Pezizaceae</taxon>
        <taxon>Terfezia</taxon>
    </lineage>
</organism>
<accession>A0A3N4LAE4</accession>
<dbReference type="OrthoDB" id="5340790at2759"/>
<gene>
    <name evidence="1" type="ORF">L211DRAFT_767069</name>
</gene>
<evidence type="ECO:0000313" key="2">
    <source>
        <dbReference type="Proteomes" id="UP000267821"/>
    </source>
</evidence>
<dbReference type="STRING" id="1051890.A0A3N4LAE4"/>
<feature type="non-terminal residue" evidence="1">
    <location>
        <position position="1"/>
    </location>
</feature>
<dbReference type="EMBL" id="ML121614">
    <property type="protein sequence ID" value="RPB18708.1"/>
    <property type="molecule type" value="Genomic_DNA"/>
</dbReference>
<dbReference type="AlphaFoldDB" id="A0A3N4LAE4"/>
<proteinExistence type="predicted"/>
<reference evidence="1 2" key="1">
    <citation type="journal article" date="2018" name="Nat. Ecol. Evol.">
        <title>Pezizomycetes genomes reveal the molecular basis of ectomycorrhizal truffle lifestyle.</title>
        <authorList>
            <person name="Murat C."/>
            <person name="Payen T."/>
            <person name="Noel B."/>
            <person name="Kuo A."/>
            <person name="Morin E."/>
            <person name="Chen J."/>
            <person name="Kohler A."/>
            <person name="Krizsan K."/>
            <person name="Balestrini R."/>
            <person name="Da Silva C."/>
            <person name="Montanini B."/>
            <person name="Hainaut M."/>
            <person name="Levati E."/>
            <person name="Barry K.W."/>
            <person name="Belfiori B."/>
            <person name="Cichocki N."/>
            <person name="Clum A."/>
            <person name="Dockter R.B."/>
            <person name="Fauchery L."/>
            <person name="Guy J."/>
            <person name="Iotti M."/>
            <person name="Le Tacon F."/>
            <person name="Lindquist E.A."/>
            <person name="Lipzen A."/>
            <person name="Malagnac F."/>
            <person name="Mello A."/>
            <person name="Molinier V."/>
            <person name="Miyauchi S."/>
            <person name="Poulain J."/>
            <person name="Riccioni C."/>
            <person name="Rubini A."/>
            <person name="Sitrit Y."/>
            <person name="Splivallo R."/>
            <person name="Traeger S."/>
            <person name="Wang M."/>
            <person name="Zifcakova L."/>
            <person name="Wipf D."/>
            <person name="Zambonelli A."/>
            <person name="Paolocci F."/>
            <person name="Nowrousian M."/>
            <person name="Ottonello S."/>
            <person name="Baldrian P."/>
            <person name="Spatafora J.W."/>
            <person name="Henrissat B."/>
            <person name="Nagy L.G."/>
            <person name="Aury J.M."/>
            <person name="Wincker P."/>
            <person name="Grigoriev I.V."/>
            <person name="Bonfante P."/>
            <person name="Martin F.M."/>
        </authorList>
    </citation>
    <scope>NUCLEOTIDE SEQUENCE [LARGE SCALE GENOMIC DNA]</scope>
    <source>
        <strain evidence="1 2">ATCC MYA-4762</strain>
    </source>
</reference>